<sequence length="132" mass="14412">MRKCVDSVQRNIPRINEIVALASNLTVALDREDSRYLNAVSPRIFLSTVAVPYHTSSLLQVFHDSFAKPSRYQAVSRADGMIILACSMKTLAAVNTADGDGLISGAVYVTLKGQVRLVLVMRVTFEPNSLKG</sequence>
<dbReference type="Proteomes" id="UP000297299">
    <property type="component" value="Unassembled WGS sequence"/>
</dbReference>
<proteinExistence type="predicted"/>
<evidence type="ECO:0000313" key="3">
    <source>
        <dbReference type="Proteomes" id="UP000297299"/>
    </source>
</evidence>
<dbReference type="OrthoDB" id="5126881at2759"/>
<dbReference type="EMBL" id="PHWZ01000212">
    <property type="protein sequence ID" value="TEY57601.1"/>
    <property type="molecule type" value="Genomic_DNA"/>
</dbReference>
<keyword evidence="3" id="KW-1185">Reference proteome</keyword>
<dbReference type="InterPro" id="IPR003382">
    <property type="entry name" value="Flavoprotein"/>
</dbReference>
<reference evidence="2 3" key="1">
    <citation type="submission" date="2017-11" db="EMBL/GenBank/DDBJ databases">
        <title>Comparative genomics of Botrytis spp.</title>
        <authorList>
            <person name="Valero-Jimenez C.A."/>
            <person name="Tapia P."/>
            <person name="Veloso J."/>
            <person name="Silva-Moreno E."/>
            <person name="Staats M."/>
            <person name="Valdes J.H."/>
            <person name="Van Kan J.A.L."/>
        </authorList>
    </citation>
    <scope>NUCLEOTIDE SEQUENCE [LARGE SCALE GENOMIC DNA]</scope>
    <source>
        <strain evidence="2 3">MUCL2830</strain>
    </source>
</reference>
<dbReference type="InterPro" id="IPR036551">
    <property type="entry name" value="Flavin_trans-like"/>
</dbReference>
<dbReference type="Pfam" id="PF02441">
    <property type="entry name" value="Flavoprotein"/>
    <property type="match status" value="1"/>
</dbReference>
<feature type="domain" description="Flavoprotein" evidence="1">
    <location>
        <begin position="68"/>
        <end position="122"/>
    </location>
</feature>
<dbReference type="SUPFAM" id="SSF52507">
    <property type="entry name" value="Homo-oligomeric flavin-containing Cys decarboxylases, HFCD"/>
    <property type="match status" value="1"/>
</dbReference>
<dbReference type="GO" id="GO:0003824">
    <property type="term" value="F:catalytic activity"/>
    <property type="evidence" value="ECO:0007669"/>
    <property type="project" value="InterPro"/>
</dbReference>
<gene>
    <name evidence="2" type="ORF">BOTCAL_0212g00160</name>
</gene>
<name>A0A4Y8CZE9_9HELO</name>
<evidence type="ECO:0000313" key="2">
    <source>
        <dbReference type="EMBL" id="TEY57601.1"/>
    </source>
</evidence>
<evidence type="ECO:0000259" key="1">
    <source>
        <dbReference type="Pfam" id="PF02441"/>
    </source>
</evidence>
<organism evidence="2 3">
    <name type="scientific">Botryotinia calthae</name>
    <dbReference type="NCBI Taxonomy" id="38488"/>
    <lineage>
        <taxon>Eukaryota</taxon>
        <taxon>Fungi</taxon>
        <taxon>Dikarya</taxon>
        <taxon>Ascomycota</taxon>
        <taxon>Pezizomycotina</taxon>
        <taxon>Leotiomycetes</taxon>
        <taxon>Helotiales</taxon>
        <taxon>Sclerotiniaceae</taxon>
        <taxon>Botryotinia</taxon>
    </lineage>
</organism>
<dbReference type="Gene3D" id="3.40.50.1950">
    <property type="entry name" value="Flavin prenyltransferase-like"/>
    <property type="match status" value="1"/>
</dbReference>
<protein>
    <recommendedName>
        <fullName evidence="1">Flavoprotein domain-containing protein</fullName>
    </recommendedName>
</protein>
<dbReference type="AlphaFoldDB" id="A0A4Y8CZE9"/>
<accession>A0A4Y8CZE9</accession>
<comment type="caution">
    <text evidence="2">The sequence shown here is derived from an EMBL/GenBank/DDBJ whole genome shotgun (WGS) entry which is preliminary data.</text>
</comment>